<dbReference type="SUPFAM" id="SSF46689">
    <property type="entry name" value="Homeodomain-like"/>
    <property type="match status" value="2"/>
</dbReference>
<dbReference type="SUPFAM" id="SSF51215">
    <property type="entry name" value="Regulatory protein AraC"/>
    <property type="match status" value="1"/>
</dbReference>
<dbReference type="EMBL" id="CP025746">
    <property type="protein sequence ID" value="QAA33186.1"/>
    <property type="molecule type" value="Genomic_DNA"/>
</dbReference>
<evidence type="ECO:0000256" key="3">
    <source>
        <dbReference type="ARBA" id="ARBA00023163"/>
    </source>
</evidence>
<dbReference type="Pfam" id="PF12833">
    <property type="entry name" value="HTH_18"/>
    <property type="match status" value="1"/>
</dbReference>
<dbReference type="OrthoDB" id="9791615at2"/>
<evidence type="ECO:0000259" key="4">
    <source>
        <dbReference type="PROSITE" id="PS01124"/>
    </source>
</evidence>
<dbReference type="PANTHER" id="PTHR43280">
    <property type="entry name" value="ARAC-FAMILY TRANSCRIPTIONAL REGULATOR"/>
    <property type="match status" value="1"/>
</dbReference>
<dbReference type="PRINTS" id="PR00032">
    <property type="entry name" value="HTHARAC"/>
</dbReference>
<feature type="domain" description="HTH araC/xylS-type" evidence="4">
    <location>
        <begin position="193"/>
        <end position="291"/>
    </location>
</feature>
<dbReference type="SMART" id="SM00342">
    <property type="entry name" value="HTH_ARAC"/>
    <property type="match status" value="1"/>
</dbReference>
<dbReference type="AlphaFoldDB" id="A0A410DVM7"/>
<evidence type="ECO:0000256" key="1">
    <source>
        <dbReference type="ARBA" id="ARBA00023015"/>
    </source>
</evidence>
<dbReference type="InterPro" id="IPR003313">
    <property type="entry name" value="AraC-bd"/>
</dbReference>
<gene>
    <name evidence="5" type="ORF">C1I91_16930</name>
</gene>
<evidence type="ECO:0000313" key="5">
    <source>
        <dbReference type="EMBL" id="QAA33186.1"/>
    </source>
</evidence>
<dbReference type="KEGG" id="cmah:C1I91_16930"/>
<organism evidence="5 6">
    <name type="scientific">Clostridium manihotivorum</name>
    <dbReference type="NCBI Taxonomy" id="2320868"/>
    <lineage>
        <taxon>Bacteria</taxon>
        <taxon>Bacillati</taxon>
        <taxon>Bacillota</taxon>
        <taxon>Clostridia</taxon>
        <taxon>Eubacteriales</taxon>
        <taxon>Clostridiaceae</taxon>
        <taxon>Clostridium</taxon>
    </lineage>
</organism>
<dbReference type="InterPro" id="IPR018062">
    <property type="entry name" value="HTH_AraC-typ_CS"/>
</dbReference>
<keyword evidence="1" id="KW-0805">Transcription regulation</keyword>
<dbReference type="Gene3D" id="2.60.120.10">
    <property type="entry name" value="Jelly Rolls"/>
    <property type="match status" value="1"/>
</dbReference>
<dbReference type="PANTHER" id="PTHR43280:SF28">
    <property type="entry name" value="HTH-TYPE TRANSCRIPTIONAL ACTIVATOR RHAS"/>
    <property type="match status" value="1"/>
</dbReference>
<dbReference type="InterPro" id="IPR037923">
    <property type="entry name" value="HTH-like"/>
</dbReference>
<dbReference type="InterPro" id="IPR009057">
    <property type="entry name" value="Homeodomain-like_sf"/>
</dbReference>
<sequence>METEKGTLRETVDRGEALIPFYAYNHVWSNFTLYLHWHNEVEIIYVEKGSLVYTIDTIPIKVSEGEFIIINSGQLHSAHTICNGDCVHHALLFDLNFLNSKHDDSCQLNYLNPLLSGYYRFPTSIDINTNCGKKVIGEIKEILESYNEKYFGWEIAIKASLYKIFSVVAREGDFLINESTYTSAISYKITILKRVLNYIQKNYADKIYTEDLAKEVSMNPQYFCRFFKANTGKTPVDFINQYRIEQATKLIKNADKKISDICYEVGFENFSYFIKKFKEYEKCTPNQYRKSFN</sequence>
<protein>
    <recommendedName>
        <fullName evidence="4">HTH araC/xylS-type domain-containing protein</fullName>
    </recommendedName>
</protein>
<dbReference type="InterPro" id="IPR014710">
    <property type="entry name" value="RmlC-like_jellyroll"/>
</dbReference>
<dbReference type="RefSeq" id="WP_128213912.1">
    <property type="nucleotide sequence ID" value="NZ_CP025746.1"/>
</dbReference>
<keyword evidence="2" id="KW-0238">DNA-binding</keyword>
<dbReference type="CDD" id="cd02208">
    <property type="entry name" value="cupin_RmlC-like"/>
    <property type="match status" value="1"/>
</dbReference>
<evidence type="ECO:0000256" key="2">
    <source>
        <dbReference type="ARBA" id="ARBA00023125"/>
    </source>
</evidence>
<evidence type="ECO:0000313" key="6">
    <source>
        <dbReference type="Proteomes" id="UP000286268"/>
    </source>
</evidence>
<dbReference type="Gene3D" id="1.10.10.60">
    <property type="entry name" value="Homeodomain-like"/>
    <property type="match status" value="2"/>
</dbReference>
<proteinExistence type="predicted"/>
<dbReference type="Pfam" id="PF02311">
    <property type="entry name" value="AraC_binding"/>
    <property type="match status" value="1"/>
</dbReference>
<dbReference type="GO" id="GO:0043565">
    <property type="term" value="F:sequence-specific DNA binding"/>
    <property type="evidence" value="ECO:0007669"/>
    <property type="project" value="InterPro"/>
</dbReference>
<dbReference type="PROSITE" id="PS01124">
    <property type="entry name" value="HTH_ARAC_FAMILY_2"/>
    <property type="match status" value="1"/>
</dbReference>
<accession>A0A410DVM7</accession>
<keyword evidence="3" id="KW-0804">Transcription</keyword>
<name>A0A410DVM7_9CLOT</name>
<dbReference type="GO" id="GO:0003700">
    <property type="term" value="F:DNA-binding transcription factor activity"/>
    <property type="evidence" value="ECO:0007669"/>
    <property type="project" value="InterPro"/>
</dbReference>
<dbReference type="InterPro" id="IPR020449">
    <property type="entry name" value="Tscrpt_reg_AraC-type_HTH"/>
</dbReference>
<keyword evidence="6" id="KW-1185">Reference proteome</keyword>
<dbReference type="PROSITE" id="PS00041">
    <property type="entry name" value="HTH_ARAC_FAMILY_1"/>
    <property type="match status" value="1"/>
</dbReference>
<dbReference type="Proteomes" id="UP000286268">
    <property type="component" value="Chromosome"/>
</dbReference>
<reference evidence="5 6" key="1">
    <citation type="submission" date="2018-01" db="EMBL/GenBank/DDBJ databases">
        <title>Genome Sequencing and Assembly of Anaerobacter polyendosporus strain CT4.</title>
        <authorList>
            <person name="Tachaapaikoon C."/>
            <person name="Sutheeworapong S."/>
            <person name="Jenjaroenpun P."/>
            <person name="Wongsurawat T."/>
            <person name="Nookeaw I."/>
            <person name="Cheawchanlertfa P."/>
            <person name="Kosugi A."/>
            <person name="Cheevadhanarak S."/>
            <person name="Ratanakhanokchai K."/>
        </authorList>
    </citation>
    <scope>NUCLEOTIDE SEQUENCE [LARGE SCALE GENOMIC DNA]</scope>
    <source>
        <strain evidence="5 6">CT4</strain>
    </source>
</reference>
<dbReference type="InterPro" id="IPR018060">
    <property type="entry name" value="HTH_AraC"/>
</dbReference>